<dbReference type="PROSITE" id="PS00149">
    <property type="entry name" value="SULFATASE_2"/>
    <property type="match status" value="1"/>
</dbReference>
<comment type="similarity">
    <text evidence="1">Belongs to the sulfatase family.</text>
</comment>
<dbReference type="InterPro" id="IPR017850">
    <property type="entry name" value="Alkaline_phosphatase_core_sf"/>
</dbReference>
<dbReference type="PANTHER" id="PTHR43751">
    <property type="entry name" value="SULFATASE"/>
    <property type="match status" value="1"/>
</dbReference>
<dbReference type="InterPro" id="IPR052701">
    <property type="entry name" value="GAG_Ulvan_Degrading_Sulfatases"/>
</dbReference>
<comment type="caution">
    <text evidence="5">The sequence shown here is derived from an EMBL/GenBank/DDBJ whole genome shotgun (WGS) entry which is preliminary data.</text>
</comment>
<name>A0A4R2LXL5_9BACE</name>
<dbReference type="InterPro" id="IPR000917">
    <property type="entry name" value="Sulfatase_N"/>
</dbReference>
<evidence type="ECO:0000256" key="2">
    <source>
        <dbReference type="ARBA" id="ARBA00022801"/>
    </source>
</evidence>
<dbReference type="PANTHER" id="PTHR43751:SF6">
    <property type="entry name" value="N-ACETYLGALACTOSAMINE-6-O-SULFATASE"/>
    <property type="match status" value="1"/>
</dbReference>
<organism evidence="5 6">
    <name type="scientific">Prevotella heparinolytica</name>
    <dbReference type="NCBI Taxonomy" id="28113"/>
    <lineage>
        <taxon>Bacteria</taxon>
        <taxon>Pseudomonadati</taxon>
        <taxon>Bacteroidota</taxon>
        <taxon>Bacteroidia</taxon>
        <taxon>Bacteroidales</taxon>
        <taxon>Bacteroidaceae</taxon>
        <taxon>Bacteroides</taxon>
    </lineage>
</organism>
<dbReference type="GO" id="GO:0016787">
    <property type="term" value="F:hydrolase activity"/>
    <property type="evidence" value="ECO:0007669"/>
    <property type="project" value="UniProtKB-KW"/>
</dbReference>
<evidence type="ECO:0000256" key="1">
    <source>
        <dbReference type="ARBA" id="ARBA00008779"/>
    </source>
</evidence>
<evidence type="ECO:0000313" key="5">
    <source>
        <dbReference type="EMBL" id="TCO96356.1"/>
    </source>
</evidence>
<dbReference type="Gene3D" id="3.40.720.10">
    <property type="entry name" value="Alkaline Phosphatase, subunit A"/>
    <property type="match status" value="1"/>
</dbReference>
<comment type="PTM">
    <text evidence="3">The conversion to 3-oxoalanine (also known as C-formylglycine, FGly), of a serine or cysteine residue in prokaryotes and of a cysteine residue in eukaryotes, is critical for catalytic activity.</text>
</comment>
<accession>A0A4R2LXL5</accession>
<feature type="domain" description="Sulfatase N-terminal" evidence="4">
    <location>
        <begin position="106"/>
        <end position="476"/>
    </location>
</feature>
<keyword evidence="2" id="KW-0378">Hydrolase</keyword>
<reference evidence="5 6" key="1">
    <citation type="submission" date="2019-03" db="EMBL/GenBank/DDBJ databases">
        <title>Genomic Encyclopedia of Type Strains, Phase IV (KMG-IV): sequencing the most valuable type-strain genomes for metagenomic binning, comparative biology and taxonomic classification.</title>
        <authorList>
            <person name="Goeker M."/>
        </authorList>
    </citation>
    <scope>NUCLEOTIDE SEQUENCE [LARGE SCALE GENOMIC DNA]</scope>
    <source>
        <strain evidence="5 6">DSM 23917</strain>
    </source>
</reference>
<evidence type="ECO:0000313" key="6">
    <source>
        <dbReference type="Proteomes" id="UP000295600"/>
    </source>
</evidence>
<dbReference type="Gene3D" id="3.30.1120.10">
    <property type="match status" value="1"/>
</dbReference>
<dbReference type="Pfam" id="PF00884">
    <property type="entry name" value="Sulfatase"/>
    <property type="match status" value="1"/>
</dbReference>
<dbReference type="SUPFAM" id="SSF53649">
    <property type="entry name" value="Alkaline phosphatase-like"/>
    <property type="match status" value="1"/>
</dbReference>
<evidence type="ECO:0000259" key="4">
    <source>
        <dbReference type="Pfam" id="PF00884"/>
    </source>
</evidence>
<proteinExistence type="inferred from homology"/>
<dbReference type="EMBL" id="SLXB01000001">
    <property type="protein sequence ID" value="TCO96356.1"/>
    <property type="molecule type" value="Genomic_DNA"/>
</dbReference>
<gene>
    <name evidence="5" type="ORF">EV202_101127</name>
</gene>
<dbReference type="Proteomes" id="UP000295600">
    <property type="component" value="Unassembled WGS sequence"/>
</dbReference>
<feature type="modified residue" description="3-oxoalanine (Ser)" evidence="3">
    <location>
        <position position="154"/>
    </location>
</feature>
<dbReference type="CDD" id="cd16143">
    <property type="entry name" value="ARS_like"/>
    <property type="match status" value="1"/>
</dbReference>
<dbReference type="AlphaFoldDB" id="A0A4R2LXL5"/>
<dbReference type="InterPro" id="IPR024607">
    <property type="entry name" value="Sulfatase_CS"/>
</dbReference>
<sequence>MSEASFLSFSVKGFRSGPGGAALIFSFVSRQKKVHPLFVRFYLFPVLPCTSGIHKSLTFACRIRILTQRTMKQFSPLWSLIPGAVLATGCGSRPKGEATDHSRQKPNVVYLIADDLGIGDLSCYGATKVSTPNIDRLAGQGMQFTNAYATSSTSTPSRFGLLTGMYPWRQQNTGIAPGNSELIIDTACVTMADLFKEEGYATAAVGKWHLGLGPKGGTDFNRLIKPNTHDIGFNYEYIIPATVDRVPCVFVENGRVVGLDPDDPITVSYEHKVGNRPTGLENPELVKMKPSQGHNNTIINGIPRIGWMAGGESALWTDEDIADVITAKAKDFISTHKNEPFFLYMGTQDVHVPRVPHPRFAGKSGLGPRGDVILQLDWTVGEIMRTLDSLNIADNTIFVLCSDNGPVIDDGYQDQALELLNGHTPMKHYRGGKYSAFDAGTRIPFIVRWPCGIKPGKQQALFSMIDVYASFAALLNHPLPPGIAPDSRDRLGTFLGTDTAGCPYIVQQNLNSTLSIVQGDWKYIEPSDKPALEYWTRMEMGNAPTPQLYCLSADPSEKENAAATHPEKVKTLSTLLEEVKQGKNQAERR</sequence>
<dbReference type="PROSITE" id="PS00523">
    <property type="entry name" value="SULFATASE_1"/>
    <property type="match status" value="1"/>
</dbReference>
<protein>
    <submittedName>
        <fullName evidence="5">Arylsulfatase A-like enzyme</fullName>
    </submittedName>
</protein>
<evidence type="ECO:0000256" key="3">
    <source>
        <dbReference type="PIRSR" id="PIRSR600917-52"/>
    </source>
</evidence>